<dbReference type="PANTHER" id="PTHR45138">
    <property type="entry name" value="REGULATORY COMPONENTS OF SENSORY TRANSDUCTION SYSTEM"/>
    <property type="match status" value="1"/>
</dbReference>
<dbReference type="CDD" id="cd12913">
    <property type="entry name" value="PDC1_MCP_like"/>
    <property type="match status" value="1"/>
</dbReference>
<dbReference type="GO" id="GO:0005886">
    <property type="term" value="C:plasma membrane"/>
    <property type="evidence" value="ECO:0007669"/>
    <property type="project" value="UniProtKB-SubCell"/>
</dbReference>
<dbReference type="SUPFAM" id="SSF55073">
    <property type="entry name" value="Nucleotide cyclase"/>
    <property type="match status" value="1"/>
</dbReference>
<keyword evidence="7 9" id="KW-0472">Membrane</keyword>
<protein>
    <recommendedName>
        <fullName evidence="3">diguanylate cyclase</fullName>
        <ecNumber evidence="3">2.7.7.65</ecNumber>
    </recommendedName>
</protein>
<dbReference type="AlphaFoldDB" id="A0A317CFY4"/>
<dbReference type="InterPro" id="IPR033479">
    <property type="entry name" value="dCache_1"/>
</dbReference>
<evidence type="ECO:0000256" key="4">
    <source>
        <dbReference type="ARBA" id="ARBA00022475"/>
    </source>
</evidence>
<feature type="transmembrane region" description="Helical" evidence="9">
    <location>
        <begin position="12"/>
        <end position="34"/>
    </location>
</feature>
<comment type="catalytic activity">
    <reaction evidence="8">
        <text>2 GTP = 3',3'-c-di-GMP + 2 diphosphate</text>
        <dbReference type="Rhea" id="RHEA:24898"/>
        <dbReference type="ChEBI" id="CHEBI:33019"/>
        <dbReference type="ChEBI" id="CHEBI:37565"/>
        <dbReference type="ChEBI" id="CHEBI:58805"/>
        <dbReference type="EC" id="2.7.7.65"/>
    </reaction>
</comment>
<evidence type="ECO:0000259" key="10">
    <source>
        <dbReference type="PROSITE" id="PS50887"/>
    </source>
</evidence>
<name>A0A317CFY4_9GAMM</name>
<comment type="cofactor">
    <cofactor evidence="1">
        <name>Mg(2+)</name>
        <dbReference type="ChEBI" id="CHEBI:18420"/>
    </cofactor>
</comment>
<evidence type="ECO:0000256" key="8">
    <source>
        <dbReference type="ARBA" id="ARBA00034247"/>
    </source>
</evidence>
<dbReference type="Pfam" id="PF02743">
    <property type="entry name" value="dCache_1"/>
    <property type="match status" value="1"/>
</dbReference>
<evidence type="ECO:0000256" key="3">
    <source>
        <dbReference type="ARBA" id="ARBA00012528"/>
    </source>
</evidence>
<dbReference type="Proteomes" id="UP000245506">
    <property type="component" value="Unassembled WGS sequence"/>
</dbReference>
<dbReference type="InterPro" id="IPR050469">
    <property type="entry name" value="Diguanylate_Cyclase"/>
</dbReference>
<dbReference type="CDD" id="cd01949">
    <property type="entry name" value="GGDEF"/>
    <property type="match status" value="1"/>
</dbReference>
<sequence length="548" mass="61176">MDSSKQSIAKVTLALLLGLQVLTVGIILLVSHYWGESAYLKHVSGLMRTVATESVQSVESLLVPAERLANTTRALMESRVIPREANTELERYFFEQINENNNFTGMYFGWVNGDFLQVAHANKLHPDNPFYTKFITTKNGNKTSIFIGRGDDFEMLASHPEPNDTYDPRDRPWFESLIKGKLQWTNPYLFFTSQIPGITVSIPVSSDSGEPIGVLGIDIEISNLSYYLSKNQLSANSSAFIANTDFRMVAHTDIDSLTLAQLNGDSDFRLIKVDELRSQVIEQALEELRASGQDFVSTTIRDVDFDIDNKPYHAVFHSYRKSGLGWTVVVTAPESDFIGDIRAAQYWKITIAIAFSLLITLGAFFLALRFLRPVSELQESVLRDSLTGLYNRRALASLGDEMTKESHRKGHSVCVAMIDIDHFKKINDTYGHPIGDEVLVSISQRMLRVSQNSDMLVRYGGEEFALILFDADLAVATAACERIRKTVSGNEVLTDQGLITVTISVGVVEVSGDDNYILQSLSLADQALYNSKRQGRNRVSTQHDVCIL</sequence>
<proteinExistence type="predicted"/>
<dbReference type="PANTHER" id="PTHR45138:SF9">
    <property type="entry name" value="DIGUANYLATE CYCLASE DGCM-RELATED"/>
    <property type="match status" value="1"/>
</dbReference>
<dbReference type="SUPFAM" id="SSF103190">
    <property type="entry name" value="Sensory domain-like"/>
    <property type="match status" value="1"/>
</dbReference>
<comment type="caution">
    <text evidence="11">The sequence shown here is derived from an EMBL/GenBank/DDBJ whole genome shotgun (WGS) entry which is preliminary data.</text>
</comment>
<dbReference type="NCBIfam" id="TIGR00254">
    <property type="entry name" value="GGDEF"/>
    <property type="match status" value="1"/>
</dbReference>
<dbReference type="RefSeq" id="WP_109823285.1">
    <property type="nucleotide sequence ID" value="NZ_QGKL01000029.1"/>
</dbReference>
<dbReference type="PROSITE" id="PS50887">
    <property type="entry name" value="GGDEF"/>
    <property type="match status" value="1"/>
</dbReference>
<dbReference type="GO" id="GO:0043709">
    <property type="term" value="P:cell adhesion involved in single-species biofilm formation"/>
    <property type="evidence" value="ECO:0007669"/>
    <property type="project" value="TreeGrafter"/>
</dbReference>
<dbReference type="OrthoDB" id="9812260at2"/>
<gene>
    <name evidence="11" type="ORF">DKT75_10025</name>
</gene>
<dbReference type="InterPro" id="IPR000160">
    <property type="entry name" value="GGDEF_dom"/>
</dbReference>
<comment type="subcellular location">
    <subcellularLocation>
        <location evidence="2">Cell membrane</location>
        <topology evidence="2">Multi-pass membrane protein</topology>
    </subcellularLocation>
</comment>
<feature type="domain" description="GGDEF" evidence="10">
    <location>
        <begin position="411"/>
        <end position="544"/>
    </location>
</feature>
<dbReference type="EC" id="2.7.7.65" evidence="3"/>
<keyword evidence="4" id="KW-1003">Cell membrane</keyword>
<keyword evidence="12" id="KW-1185">Reference proteome</keyword>
<dbReference type="GO" id="GO:0052621">
    <property type="term" value="F:diguanylate cyclase activity"/>
    <property type="evidence" value="ECO:0007669"/>
    <property type="project" value="UniProtKB-EC"/>
</dbReference>
<evidence type="ECO:0000256" key="5">
    <source>
        <dbReference type="ARBA" id="ARBA00022692"/>
    </source>
</evidence>
<dbReference type="Gene3D" id="3.30.70.270">
    <property type="match status" value="1"/>
</dbReference>
<dbReference type="SMART" id="SM00267">
    <property type="entry name" value="GGDEF"/>
    <property type="match status" value="1"/>
</dbReference>
<keyword evidence="6 9" id="KW-1133">Transmembrane helix</keyword>
<accession>A0A317CFY4</accession>
<dbReference type="InterPro" id="IPR029787">
    <property type="entry name" value="Nucleotide_cyclase"/>
</dbReference>
<organism evidence="11 12">
    <name type="scientific">Leucothrix arctica</name>
    <dbReference type="NCBI Taxonomy" id="1481894"/>
    <lineage>
        <taxon>Bacteria</taxon>
        <taxon>Pseudomonadati</taxon>
        <taxon>Pseudomonadota</taxon>
        <taxon>Gammaproteobacteria</taxon>
        <taxon>Thiotrichales</taxon>
        <taxon>Thiotrichaceae</taxon>
        <taxon>Leucothrix</taxon>
    </lineage>
</organism>
<evidence type="ECO:0000313" key="12">
    <source>
        <dbReference type="Proteomes" id="UP000245506"/>
    </source>
</evidence>
<evidence type="ECO:0000256" key="9">
    <source>
        <dbReference type="SAM" id="Phobius"/>
    </source>
</evidence>
<evidence type="ECO:0000256" key="7">
    <source>
        <dbReference type="ARBA" id="ARBA00023136"/>
    </source>
</evidence>
<dbReference type="InterPro" id="IPR029151">
    <property type="entry name" value="Sensor-like_sf"/>
</dbReference>
<evidence type="ECO:0000256" key="6">
    <source>
        <dbReference type="ARBA" id="ARBA00022989"/>
    </source>
</evidence>
<feature type="transmembrane region" description="Helical" evidence="9">
    <location>
        <begin position="346"/>
        <end position="368"/>
    </location>
</feature>
<evidence type="ECO:0000256" key="1">
    <source>
        <dbReference type="ARBA" id="ARBA00001946"/>
    </source>
</evidence>
<evidence type="ECO:0000313" key="11">
    <source>
        <dbReference type="EMBL" id="PWQ96313.1"/>
    </source>
</evidence>
<dbReference type="Pfam" id="PF00990">
    <property type="entry name" value="GGDEF"/>
    <property type="match status" value="1"/>
</dbReference>
<dbReference type="EMBL" id="QGKL01000029">
    <property type="protein sequence ID" value="PWQ96313.1"/>
    <property type="molecule type" value="Genomic_DNA"/>
</dbReference>
<dbReference type="Gene3D" id="3.30.450.20">
    <property type="entry name" value="PAS domain"/>
    <property type="match status" value="1"/>
</dbReference>
<reference evidence="11 12" key="1">
    <citation type="submission" date="2018-05" db="EMBL/GenBank/DDBJ databases">
        <title>Leucothrix arctica sp. nov., isolated from Arctic seawater.</title>
        <authorList>
            <person name="Choi A."/>
            <person name="Baek K."/>
        </authorList>
    </citation>
    <scope>NUCLEOTIDE SEQUENCE [LARGE SCALE GENOMIC DNA]</scope>
    <source>
        <strain evidence="11 12">IMCC9719</strain>
    </source>
</reference>
<keyword evidence="5 9" id="KW-0812">Transmembrane</keyword>
<dbReference type="InterPro" id="IPR043128">
    <property type="entry name" value="Rev_trsase/Diguanyl_cyclase"/>
</dbReference>
<evidence type="ECO:0000256" key="2">
    <source>
        <dbReference type="ARBA" id="ARBA00004651"/>
    </source>
</evidence>
<dbReference type="FunFam" id="3.30.70.270:FF:000001">
    <property type="entry name" value="Diguanylate cyclase domain protein"/>
    <property type="match status" value="1"/>
</dbReference>
<dbReference type="GO" id="GO:1902201">
    <property type="term" value="P:negative regulation of bacterial-type flagellum-dependent cell motility"/>
    <property type="evidence" value="ECO:0007669"/>
    <property type="project" value="TreeGrafter"/>
</dbReference>